<name>A0ABT0H1V2_9HYPH</name>
<dbReference type="Pfam" id="PF09937">
    <property type="entry name" value="DUF2169"/>
    <property type="match status" value="1"/>
</dbReference>
<keyword evidence="3" id="KW-1185">Reference proteome</keyword>
<organism evidence="2 3">
    <name type="scientific">Roseibium sediminicola</name>
    <dbReference type="NCBI Taxonomy" id="2933272"/>
    <lineage>
        <taxon>Bacteria</taxon>
        <taxon>Pseudomonadati</taxon>
        <taxon>Pseudomonadota</taxon>
        <taxon>Alphaproteobacteria</taxon>
        <taxon>Hyphomicrobiales</taxon>
        <taxon>Stappiaceae</taxon>
        <taxon>Roseibium</taxon>
    </lineage>
</organism>
<sequence length="997" mass="107058">MRVMKPLRLGLLTKTMPHKGKGLFIVTTFTMFDLLDPTDILAEAAMWPLVAKELPKGTIFDAAYPKPFGEFLIGGQAMSRDPVKAMHVAVTVGDKSRMLSVFGDRTWEVSLDGPVFSDPHPFTEMPLTPERAFGGEGFAANPAGRGAAAAELYGEVAHLPLPNIELAGSEIREIDDRPAPALVGPVAMDDPARIALAGTYDKAWVAHRMPDWPEDFDPRYFMSAAHEQRMSGFFAGTEPIRVVGMSATHPDLRSHLPGVRARAFVKLETAPDRLTELSMHTDTVWILGSEHKGVVVNRGVMPVDDRDGQDVSDVMVAYEWLKDAPRSAEHYQSVYALRADPDEGKKYLLADGQLSPEEAPEDVERREADRLAAAQERQDLWVEGRQWSLERQFAEQGLPAALVPAIEPPDLKPFILPTEEDIARGDVDFARLISDAEDLRREAELKADMVSAELAGLVEQLGVALPVKPPATLGEMEELGHSVSSDKGFLPAIENLVPQEDLDRFLAQYEAAPTPDIAALSATDPQAEFQAAKMRFEESAGVGLLAPAMAMLERLPEDALAGREDAVAPSPEEGAVADDSGVAAAVDSDDLEDFLATTFPGLAGDGKPSESLKSAITSVKPLDRPPENPQSAMRAQLDQARENVDTVLATSRRMAGEPVAPLEPLGPEAAELFGQFVREHIAGGGSLTGRDLAGALLSGAALSTADLNGSFLERCSLEGADLRAAQCEETVFAGALLEGADLSAATLTRTNLCGVKAARAGFGKSRLEGCKVIGADFSGCDFVGAVLKNCTFVNCTFTAARMTGAALDTCSFVNCDLSHLHAEQIHVDRSNFLSCNLDHADCCGAMMKKATFAGVNFHAVKLCHSLLDECGWFGKTDMLGVNFLEAHATKCGFQDARMSTAGFFKAIFTGCNMSGTDLTLADMRLSSWTGSMFAFSTAKKADFFGANLLGANFHGADLSEASLRAANFFRTDLSEAKLAFADLSDSNLVLTNLEVRA</sequence>
<comment type="caution">
    <text evidence="2">The sequence shown here is derived from an EMBL/GenBank/DDBJ whole genome shotgun (WGS) entry which is preliminary data.</text>
</comment>
<dbReference type="Gene3D" id="2.160.20.80">
    <property type="entry name" value="E3 ubiquitin-protein ligase SopA"/>
    <property type="match status" value="3"/>
</dbReference>
<dbReference type="Pfam" id="PF00805">
    <property type="entry name" value="Pentapeptide"/>
    <property type="match status" value="5"/>
</dbReference>
<dbReference type="SUPFAM" id="SSF141571">
    <property type="entry name" value="Pentapeptide repeat-like"/>
    <property type="match status" value="2"/>
</dbReference>
<dbReference type="PANTHER" id="PTHR14136">
    <property type="entry name" value="BTB_POZ DOMAIN-CONTAINING PROTEIN KCTD9"/>
    <property type="match status" value="1"/>
</dbReference>
<reference evidence="2" key="1">
    <citation type="submission" date="2022-04" db="EMBL/GenBank/DDBJ databases">
        <title>Roseibium sp. CAU 1639 isolated from mud.</title>
        <authorList>
            <person name="Kim W."/>
        </authorList>
    </citation>
    <scope>NUCLEOTIDE SEQUENCE</scope>
    <source>
        <strain evidence="2">CAU 1639</strain>
    </source>
</reference>
<evidence type="ECO:0000313" key="2">
    <source>
        <dbReference type="EMBL" id="MCK7615043.1"/>
    </source>
</evidence>
<dbReference type="EMBL" id="JALNMJ010000021">
    <property type="protein sequence ID" value="MCK7615043.1"/>
    <property type="molecule type" value="Genomic_DNA"/>
</dbReference>
<gene>
    <name evidence="2" type="ORF">M0H32_22995</name>
</gene>
<dbReference type="InterPro" id="IPR001646">
    <property type="entry name" value="5peptide_repeat"/>
</dbReference>
<dbReference type="InterPro" id="IPR018683">
    <property type="entry name" value="DUF2169"/>
</dbReference>
<proteinExistence type="predicted"/>
<dbReference type="PANTHER" id="PTHR14136:SF17">
    <property type="entry name" value="BTB_POZ DOMAIN-CONTAINING PROTEIN KCTD9"/>
    <property type="match status" value="1"/>
</dbReference>
<evidence type="ECO:0000313" key="3">
    <source>
        <dbReference type="Proteomes" id="UP001431221"/>
    </source>
</evidence>
<protein>
    <submittedName>
        <fullName evidence="2">DUF2169 domain-containing protein</fullName>
    </submittedName>
</protein>
<accession>A0ABT0H1V2</accession>
<dbReference type="RefSeq" id="WP_248157981.1">
    <property type="nucleotide sequence ID" value="NZ_JALNMJ010000021.1"/>
</dbReference>
<dbReference type="Proteomes" id="UP001431221">
    <property type="component" value="Unassembled WGS sequence"/>
</dbReference>
<feature type="domain" description="DUF2169" evidence="1">
    <location>
        <begin position="22"/>
        <end position="298"/>
    </location>
</feature>
<evidence type="ECO:0000259" key="1">
    <source>
        <dbReference type="Pfam" id="PF09937"/>
    </source>
</evidence>
<dbReference type="InterPro" id="IPR051082">
    <property type="entry name" value="Pentapeptide-BTB/POZ_domain"/>
</dbReference>